<feature type="compositionally biased region" description="Polar residues" evidence="10">
    <location>
        <begin position="118"/>
        <end position="135"/>
    </location>
</feature>
<keyword evidence="6" id="KW-0648">Protein biosynthesis</keyword>
<dbReference type="OrthoDB" id="37886at2759"/>
<feature type="compositionally biased region" description="Low complexity" evidence="10">
    <location>
        <begin position="95"/>
        <end position="105"/>
    </location>
</feature>
<dbReference type="InterPro" id="IPR018252">
    <property type="entry name" value="Annexin_repeat_CS"/>
</dbReference>
<keyword evidence="7 9" id="KW-0041">Annexin</keyword>
<dbReference type="PRINTS" id="PR00196">
    <property type="entry name" value="ANNEXIN"/>
</dbReference>
<evidence type="ECO:0000256" key="7">
    <source>
        <dbReference type="ARBA" id="ARBA00023216"/>
    </source>
</evidence>
<evidence type="ECO:0000256" key="3">
    <source>
        <dbReference type="ARBA" id="ARBA00022540"/>
    </source>
</evidence>
<dbReference type="PANTHER" id="PTHR13022">
    <property type="entry name" value="EUKARYOTIC TRANSLATION INITIATION FACTOR 3 SUBUNIT 11"/>
    <property type="match status" value="1"/>
</dbReference>
<dbReference type="InterPro" id="IPR000717">
    <property type="entry name" value="PCI_dom"/>
</dbReference>
<evidence type="ECO:0000256" key="1">
    <source>
        <dbReference type="ARBA" id="ARBA00007831"/>
    </source>
</evidence>
<keyword evidence="3 12" id="KW-0396">Initiation factor</keyword>
<dbReference type="FunFam" id="1.10.220.10:FF:000002">
    <property type="entry name" value="Annexin"/>
    <property type="match status" value="1"/>
</dbReference>
<feature type="region of interest" description="Disordered" evidence="10">
    <location>
        <begin position="1"/>
        <end position="238"/>
    </location>
</feature>
<dbReference type="InterPro" id="IPR018502">
    <property type="entry name" value="Annexin_repeat"/>
</dbReference>
<gene>
    <name evidence="12" type="primary">EIF3K_0</name>
    <name evidence="12" type="ORF">Anas_12999</name>
</gene>
<comment type="caution">
    <text evidence="12">The sequence shown here is derived from an EMBL/GenBank/DDBJ whole genome shotgun (WGS) entry which is preliminary data.</text>
</comment>
<dbReference type="InterPro" id="IPR016020">
    <property type="entry name" value="Transl_init_fac_sub12_N_euk"/>
</dbReference>
<evidence type="ECO:0000256" key="2">
    <source>
        <dbReference type="ARBA" id="ARBA00022490"/>
    </source>
</evidence>
<dbReference type="PROSITE" id="PS00223">
    <property type="entry name" value="ANNEXIN_1"/>
    <property type="match status" value="1"/>
</dbReference>
<dbReference type="GO" id="GO:0043022">
    <property type="term" value="F:ribosome binding"/>
    <property type="evidence" value="ECO:0007669"/>
    <property type="project" value="InterPro"/>
</dbReference>
<dbReference type="Gene3D" id="1.25.40.250">
    <property type="entry name" value="ARM repeat, domain 1"/>
    <property type="match status" value="1"/>
</dbReference>
<evidence type="ECO:0000313" key="13">
    <source>
        <dbReference type="Proteomes" id="UP000326759"/>
    </source>
</evidence>
<dbReference type="InterPro" id="IPR016024">
    <property type="entry name" value="ARM-type_fold"/>
</dbReference>
<dbReference type="SUPFAM" id="SSF47874">
    <property type="entry name" value="Annexin"/>
    <property type="match status" value="1"/>
</dbReference>
<dbReference type="Pfam" id="PF10075">
    <property type="entry name" value="CSN8_PSD8_EIF3K"/>
    <property type="match status" value="1"/>
</dbReference>
<dbReference type="GO" id="GO:0005544">
    <property type="term" value="F:calcium-dependent phospholipid binding"/>
    <property type="evidence" value="ECO:0007669"/>
    <property type="project" value="UniProtKB-KW"/>
</dbReference>
<evidence type="ECO:0000256" key="5">
    <source>
        <dbReference type="ARBA" id="ARBA00022837"/>
    </source>
</evidence>
<feature type="compositionally biased region" description="Pro residues" evidence="10">
    <location>
        <begin position="198"/>
        <end position="210"/>
    </location>
</feature>
<name>A0A5N5T380_9CRUS</name>
<dbReference type="InterPro" id="IPR036388">
    <property type="entry name" value="WH-like_DNA-bd_sf"/>
</dbReference>
<protein>
    <recommendedName>
        <fullName evidence="9">Annexin</fullName>
    </recommendedName>
</protein>
<evidence type="ECO:0000259" key="11">
    <source>
        <dbReference type="PROSITE" id="PS50250"/>
    </source>
</evidence>
<feature type="compositionally biased region" description="Polar residues" evidence="10">
    <location>
        <begin position="217"/>
        <end position="238"/>
    </location>
</feature>
<feature type="domain" description="PCI" evidence="11">
    <location>
        <begin position="500"/>
        <end position="624"/>
    </location>
</feature>
<feature type="region of interest" description="Disordered" evidence="10">
    <location>
        <begin position="255"/>
        <end position="282"/>
    </location>
</feature>
<dbReference type="SUPFAM" id="SSF46785">
    <property type="entry name" value="Winged helix' DNA-binding domain"/>
    <property type="match status" value="1"/>
</dbReference>
<comment type="similarity">
    <text evidence="1 9">Belongs to the annexin family.</text>
</comment>
<dbReference type="Pfam" id="PF00191">
    <property type="entry name" value="Annexin"/>
    <property type="match status" value="3"/>
</dbReference>
<keyword evidence="2" id="KW-0963">Cytoplasm</keyword>
<dbReference type="InterPro" id="IPR033464">
    <property type="entry name" value="CSN8_PSD8_EIF3K"/>
</dbReference>
<dbReference type="FunFam" id="1.10.220.10:FF:000004">
    <property type="entry name" value="Annexin"/>
    <property type="match status" value="1"/>
</dbReference>
<evidence type="ECO:0000313" key="12">
    <source>
        <dbReference type="EMBL" id="KAB7500953.1"/>
    </source>
</evidence>
<comment type="domain">
    <text evidence="9">A pair of annexin repeats may form one binding site for calcium and phospholipid.</text>
</comment>
<keyword evidence="8 9" id="KW-0111">Calcium/phospholipid-binding</keyword>
<dbReference type="EMBL" id="SEYY01012154">
    <property type="protein sequence ID" value="KAB7500953.1"/>
    <property type="molecule type" value="Genomic_DNA"/>
</dbReference>
<dbReference type="GO" id="GO:0005509">
    <property type="term" value="F:calcium ion binding"/>
    <property type="evidence" value="ECO:0007669"/>
    <property type="project" value="InterPro"/>
</dbReference>
<dbReference type="InterPro" id="IPR009374">
    <property type="entry name" value="eIF3k"/>
</dbReference>
<dbReference type="Proteomes" id="UP000326759">
    <property type="component" value="Unassembled WGS sequence"/>
</dbReference>
<dbReference type="GO" id="GO:0006446">
    <property type="term" value="P:regulation of translational initiation"/>
    <property type="evidence" value="ECO:0007669"/>
    <property type="project" value="InterPro"/>
</dbReference>
<feature type="non-terminal residue" evidence="12">
    <location>
        <position position="624"/>
    </location>
</feature>
<evidence type="ECO:0000256" key="10">
    <source>
        <dbReference type="SAM" id="MobiDB-lite"/>
    </source>
</evidence>
<dbReference type="Gene3D" id="1.10.10.10">
    <property type="entry name" value="Winged helix-like DNA-binding domain superfamily/Winged helix DNA-binding domain"/>
    <property type="match status" value="1"/>
</dbReference>
<dbReference type="SUPFAM" id="SSF48371">
    <property type="entry name" value="ARM repeat"/>
    <property type="match status" value="1"/>
</dbReference>
<evidence type="ECO:0000256" key="6">
    <source>
        <dbReference type="ARBA" id="ARBA00022917"/>
    </source>
</evidence>
<dbReference type="GO" id="GO:0003743">
    <property type="term" value="F:translation initiation factor activity"/>
    <property type="evidence" value="ECO:0007669"/>
    <property type="project" value="UniProtKB-KW"/>
</dbReference>
<dbReference type="GO" id="GO:0005852">
    <property type="term" value="C:eukaryotic translation initiation factor 3 complex"/>
    <property type="evidence" value="ECO:0007669"/>
    <property type="project" value="InterPro"/>
</dbReference>
<feature type="compositionally biased region" description="Low complexity" evidence="10">
    <location>
        <begin position="42"/>
        <end position="61"/>
    </location>
</feature>
<dbReference type="InterPro" id="IPR036390">
    <property type="entry name" value="WH_DNA-bd_sf"/>
</dbReference>
<dbReference type="PANTHER" id="PTHR13022:SF0">
    <property type="entry name" value="EUKARYOTIC TRANSLATION INITIATION FACTOR 3 SUBUNIT K"/>
    <property type="match status" value="1"/>
</dbReference>
<dbReference type="Gene3D" id="1.10.220.10">
    <property type="entry name" value="Annexin"/>
    <property type="match status" value="3"/>
</dbReference>
<organism evidence="12 13">
    <name type="scientific">Armadillidium nasatum</name>
    <dbReference type="NCBI Taxonomy" id="96803"/>
    <lineage>
        <taxon>Eukaryota</taxon>
        <taxon>Metazoa</taxon>
        <taxon>Ecdysozoa</taxon>
        <taxon>Arthropoda</taxon>
        <taxon>Crustacea</taxon>
        <taxon>Multicrustacea</taxon>
        <taxon>Malacostraca</taxon>
        <taxon>Eumalacostraca</taxon>
        <taxon>Peracarida</taxon>
        <taxon>Isopoda</taxon>
        <taxon>Oniscidea</taxon>
        <taxon>Crinocheta</taxon>
        <taxon>Armadillidiidae</taxon>
        <taxon>Armadillidium</taxon>
    </lineage>
</organism>
<dbReference type="PROSITE" id="PS51897">
    <property type="entry name" value="ANNEXIN_2"/>
    <property type="match status" value="2"/>
</dbReference>
<dbReference type="InterPro" id="IPR037104">
    <property type="entry name" value="Annexin_sf"/>
</dbReference>
<evidence type="ECO:0000256" key="8">
    <source>
        <dbReference type="ARBA" id="ARBA00023302"/>
    </source>
</evidence>
<keyword evidence="4 9" id="KW-0677">Repeat</keyword>
<proteinExistence type="inferred from homology"/>
<sequence length="624" mass="67493">MSYPPYQSGHPNPPFNGGPGNIGFPPQEFGQSMYPQAGFGFPMPSSNPPSASSNNNQNLPYSPYPPTQPSPNMPSQQIQSNFSAPYPPQSGPNISPFSSSATSSAPYPPAGGIPTPFNPSGGSSVPFSPAGMSTSPYPPTGGASAPYAPTGAPSAPYSPATGAGSAPYPPSIGAGSAPYPPSGPNIPPYGSSNLSSSPYPPQGSPYPPSTAPLAYNPYSTSSAPPAHNPYQTSSTPTQGIYPVASLHSASVYGSSHSAKGSVPPYQERPTVRPAASFDPSSDANKLRKAMKGFGTDEAAIIQILGRRTSYQRQEIKQRYQQSFGKDLVKDLKSELSGQFETVVMALMMPLPIYMAKELNSAVSGVEYQKLYGRPLEKDLRGDTSGDFCRLMVSMASASRDETGCDPSLAPKLAKSLYAAGAKKMGTDEVEYNRIMSTYSYCLLRQVFQEYVKVSGGKTFESSIKSELSGSFRDGMIALYNPENISTLERYVELQARENTYDLEANLALLKLYQFNPTSYKNPVTCIILLKALTNLPHTDFVLCKCLIGQEQMEEKDIKRIMYLHDLLEMCHFNIFWAEIDDYKDLVAGIKDFNDSIRKYICHVISITYQNIEKHVFGSLLGDVE</sequence>
<dbReference type="InterPro" id="IPR001464">
    <property type="entry name" value="Annexin"/>
</dbReference>
<reference evidence="12 13" key="1">
    <citation type="journal article" date="2019" name="PLoS Biol.">
        <title>Sex chromosomes control vertical transmission of feminizing Wolbachia symbionts in an isopod.</title>
        <authorList>
            <person name="Becking T."/>
            <person name="Chebbi M.A."/>
            <person name="Giraud I."/>
            <person name="Moumen B."/>
            <person name="Laverre T."/>
            <person name="Caubet Y."/>
            <person name="Peccoud J."/>
            <person name="Gilbert C."/>
            <person name="Cordaux R."/>
        </authorList>
    </citation>
    <scope>NUCLEOTIDE SEQUENCE [LARGE SCALE GENOMIC DNA]</scope>
    <source>
        <strain evidence="12">ANa2</strain>
        <tissue evidence="12">Whole body excluding digestive tract and cuticle</tissue>
    </source>
</reference>
<accession>A0A5N5T380</accession>
<keyword evidence="13" id="KW-1185">Reference proteome</keyword>
<keyword evidence="5 9" id="KW-0106">Calcium</keyword>
<evidence type="ECO:0000256" key="4">
    <source>
        <dbReference type="ARBA" id="ARBA00022737"/>
    </source>
</evidence>
<dbReference type="SMART" id="SM00335">
    <property type="entry name" value="ANX"/>
    <property type="match status" value="3"/>
</dbReference>
<feature type="compositionally biased region" description="Low complexity" evidence="10">
    <location>
        <begin position="188"/>
        <end position="197"/>
    </location>
</feature>
<dbReference type="AlphaFoldDB" id="A0A5N5T380"/>
<dbReference type="FunFam" id="1.25.40.250:FF:000001">
    <property type="entry name" value="Eukaryotic translation initiation factor 3 subunit K"/>
    <property type="match status" value="1"/>
</dbReference>
<feature type="compositionally biased region" description="Pro residues" evidence="10">
    <location>
        <begin position="62"/>
        <end position="72"/>
    </location>
</feature>
<dbReference type="PROSITE" id="PS50250">
    <property type="entry name" value="PCI"/>
    <property type="match status" value="1"/>
</dbReference>
<evidence type="ECO:0000256" key="9">
    <source>
        <dbReference type="RuleBase" id="RU003540"/>
    </source>
</evidence>
<feature type="compositionally biased region" description="Pro residues" evidence="10">
    <location>
        <begin position="178"/>
        <end position="187"/>
    </location>
</feature>